<comment type="caution">
    <text evidence="1">The sequence shown here is derived from an EMBL/GenBank/DDBJ whole genome shotgun (WGS) entry which is preliminary data.</text>
</comment>
<sequence length="700" mass="73772">MRMCRRALIAVVAVSIAGCSGGRDKNLADLQSPRPEVRALAVKRLSEKSEAEDVSLFSQAARDPVSIVRAEAMTALGKTQDGRVVDLLGEALADTDEQVQQRAAAALASFKTDKARSYLTLQYSRRGRSTRTAIVQALKGTNIPGAMASVVVAEASAIWDRNMKVLNAGTLPERVGAAEELGRSGRADAVNRLVPLLKDKHVALAAAAARGLGAAGDPRAVPALTELLDENYPELREAACEALGRLGDPAPLPRLLVVAQEKSPVSVFATRAIVSLPRSPEVDKALCELMLTANETEVLSTGRELRRRGGCPVEPILEKLKSPATANQALLAIVALAPAGEVTAKVVPLTTSNDEVTRRLAIEALAELGDASAAPALQKAWDAEMKTLEPRRTDWVPAALPTSFAEGYEPTAQLRENDPFAVVKSRTSDLLTRVQALDAQRAKEQGKTLLEARVPREVVDDASEEEVKTLAALLRAMGRLKLDGTAERAKAFTGETSPVLRGAAFAALAFLGEDAKAGLFDTERSVQGTTAQALVDSGPAGQLVVLKAMTELVGDRSRLLEPLRSIVPPSEGAAPLEQLVKEGGVEAGTAARLLGEMGAKSSVPMLLSLLDDPEAPARRDVLLAVGRLGDPKAVDAIARDLYSDSAEVRSAACRALAALKAPAQTEAIDALKGDYDRRVRESAEAALAVLSPAAPAEGGR</sequence>
<dbReference type="SMART" id="SM00567">
    <property type="entry name" value="EZ_HEAT"/>
    <property type="match status" value="9"/>
</dbReference>
<dbReference type="Pfam" id="PF03130">
    <property type="entry name" value="HEAT_PBS"/>
    <property type="match status" value="1"/>
</dbReference>
<evidence type="ECO:0000313" key="1">
    <source>
        <dbReference type="EMBL" id="PZR13922.1"/>
    </source>
</evidence>
<organism evidence="1 2">
    <name type="scientific">Archangium gephyra</name>
    <dbReference type="NCBI Taxonomy" id="48"/>
    <lineage>
        <taxon>Bacteria</taxon>
        <taxon>Pseudomonadati</taxon>
        <taxon>Myxococcota</taxon>
        <taxon>Myxococcia</taxon>
        <taxon>Myxococcales</taxon>
        <taxon>Cystobacterineae</taxon>
        <taxon>Archangiaceae</taxon>
        <taxon>Archangium</taxon>
    </lineage>
</organism>
<evidence type="ECO:0000313" key="2">
    <source>
        <dbReference type="Proteomes" id="UP000249061"/>
    </source>
</evidence>
<dbReference type="GO" id="GO:0016829">
    <property type="term" value="F:lyase activity"/>
    <property type="evidence" value="ECO:0007669"/>
    <property type="project" value="UniProtKB-KW"/>
</dbReference>
<protein>
    <submittedName>
        <fullName evidence="1">PBS lyase</fullName>
    </submittedName>
</protein>
<dbReference type="GO" id="GO:0016491">
    <property type="term" value="F:oxidoreductase activity"/>
    <property type="evidence" value="ECO:0007669"/>
    <property type="project" value="TreeGrafter"/>
</dbReference>
<dbReference type="InterPro" id="IPR004155">
    <property type="entry name" value="PBS_lyase_HEAT"/>
</dbReference>
<dbReference type="InterPro" id="IPR016024">
    <property type="entry name" value="ARM-type_fold"/>
</dbReference>
<dbReference type="Proteomes" id="UP000249061">
    <property type="component" value="Unassembled WGS sequence"/>
</dbReference>
<dbReference type="PROSITE" id="PS51257">
    <property type="entry name" value="PROKAR_LIPOPROTEIN"/>
    <property type="match status" value="1"/>
</dbReference>
<dbReference type="PANTHER" id="PTHR12697:SF5">
    <property type="entry name" value="DEOXYHYPUSINE HYDROXYLASE"/>
    <property type="match status" value="1"/>
</dbReference>
<dbReference type="InterPro" id="IPR011989">
    <property type="entry name" value="ARM-like"/>
</dbReference>
<dbReference type="PANTHER" id="PTHR12697">
    <property type="entry name" value="PBS LYASE HEAT-LIKE PROTEIN"/>
    <property type="match status" value="1"/>
</dbReference>
<dbReference type="Gene3D" id="1.25.10.10">
    <property type="entry name" value="Leucine-rich Repeat Variant"/>
    <property type="match status" value="3"/>
</dbReference>
<proteinExistence type="predicted"/>
<dbReference type="EMBL" id="QFQP01000008">
    <property type="protein sequence ID" value="PZR13922.1"/>
    <property type="molecule type" value="Genomic_DNA"/>
</dbReference>
<keyword evidence="1" id="KW-0456">Lyase</keyword>
<dbReference type="Pfam" id="PF13646">
    <property type="entry name" value="HEAT_2"/>
    <property type="match status" value="3"/>
</dbReference>
<reference evidence="1 2" key="1">
    <citation type="submission" date="2017-08" db="EMBL/GenBank/DDBJ databases">
        <title>Infants hospitalized years apart are colonized by the same room-sourced microbial strains.</title>
        <authorList>
            <person name="Brooks B."/>
            <person name="Olm M.R."/>
            <person name="Firek B.A."/>
            <person name="Baker R."/>
            <person name="Thomas B.C."/>
            <person name="Morowitz M.J."/>
            <person name="Banfield J.F."/>
        </authorList>
    </citation>
    <scope>NUCLEOTIDE SEQUENCE [LARGE SCALE GENOMIC DNA]</scope>
    <source>
        <strain evidence="1">S2_003_000_R2_14</strain>
    </source>
</reference>
<dbReference type="AlphaFoldDB" id="A0A2W5TGP0"/>
<name>A0A2W5TGP0_9BACT</name>
<accession>A0A2W5TGP0</accession>
<gene>
    <name evidence="1" type="ORF">DI536_11365</name>
</gene>
<dbReference type="SUPFAM" id="SSF48371">
    <property type="entry name" value="ARM repeat"/>
    <property type="match status" value="1"/>
</dbReference>